<dbReference type="PANTHER" id="PTHR11223">
    <property type="entry name" value="EXPORTIN 1/5"/>
    <property type="match status" value="1"/>
</dbReference>
<dbReference type="GO" id="GO:0006611">
    <property type="term" value="P:protein export from nucleus"/>
    <property type="evidence" value="ECO:0007669"/>
    <property type="project" value="InterPro"/>
</dbReference>
<dbReference type="GO" id="GO:0000055">
    <property type="term" value="P:ribosomal large subunit export from nucleus"/>
    <property type="evidence" value="ECO:0007669"/>
    <property type="project" value="TreeGrafter"/>
</dbReference>
<keyword evidence="3" id="KW-0813">Transport</keyword>
<dbReference type="PROSITE" id="PS50166">
    <property type="entry name" value="IMPORTIN_B_NT"/>
    <property type="match status" value="1"/>
</dbReference>
<gene>
    <name evidence="8" type="ORF">TRFO_16361</name>
</gene>
<feature type="compositionally biased region" description="Acidic residues" evidence="6">
    <location>
        <begin position="1012"/>
        <end position="1023"/>
    </location>
</feature>
<dbReference type="Pfam" id="PF03810">
    <property type="entry name" value="IBN_N"/>
    <property type="match status" value="1"/>
</dbReference>
<dbReference type="GO" id="GO:0005049">
    <property type="term" value="F:nuclear export signal receptor activity"/>
    <property type="evidence" value="ECO:0007669"/>
    <property type="project" value="InterPro"/>
</dbReference>
<dbReference type="InterPro" id="IPR013598">
    <property type="entry name" value="Exportin-1/Importin-b-like"/>
</dbReference>
<keyword evidence="5" id="KW-0539">Nucleus</keyword>
<evidence type="ECO:0000259" key="7">
    <source>
        <dbReference type="PROSITE" id="PS50166"/>
    </source>
</evidence>
<accession>A0A1J4KQ84</accession>
<evidence type="ECO:0000256" key="1">
    <source>
        <dbReference type="ARBA" id="ARBA00004123"/>
    </source>
</evidence>
<dbReference type="GO" id="GO:0005737">
    <property type="term" value="C:cytoplasm"/>
    <property type="evidence" value="ECO:0007669"/>
    <property type="project" value="TreeGrafter"/>
</dbReference>
<dbReference type="InterPro" id="IPR014877">
    <property type="entry name" value="XPO1_C_dom"/>
</dbReference>
<evidence type="ECO:0000256" key="4">
    <source>
        <dbReference type="ARBA" id="ARBA00022927"/>
    </source>
</evidence>
<dbReference type="OrthoDB" id="26399at2759"/>
<comment type="similarity">
    <text evidence="2">Belongs to the exportin family.</text>
</comment>
<evidence type="ECO:0000256" key="5">
    <source>
        <dbReference type="ARBA" id="ARBA00023242"/>
    </source>
</evidence>
<keyword evidence="9" id="KW-1185">Reference proteome</keyword>
<dbReference type="GO" id="GO:0005634">
    <property type="term" value="C:nucleus"/>
    <property type="evidence" value="ECO:0007669"/>
    <property type="project" value="UniProtKB-SubCell"/>
</dbReference>
<dbReference type="EMBL" id="MLAK01000526">
    <property type="protein sequence ID" value="OHT13403.1"/>
    <property type="molecule type" value="Genomic_DNA"/>
</dbReference>
<dbReference type="InterPro" id="IPR045065">
    <property type="entry name" value="XPO1/5"/>
</dbReference>
<evidence type="ECO:0000256" key="3">
    <source>
        <dbReference type="ARBA" id="ARBA00022448"/>
    </source>
</evidence>
<evidence type="ECO:0000313" key="9">
    <source>
        <dbReference type="Proteomes" id="UP000179807"/>
    </source>
</evidence>
<dbReference type="GO" id="GO:0031267">
    <property type="term" value="F:small GTPase binding"/>
    <property type="evidence" value="ECO:0007669"/>
    <property type="project" value="InterPro"/>
</dbReference>
<feature type="domain" description="Importin N-terminal" evidence="7">
    <location>
        <begin position="54"/>
        <end position="120"/>
    </location>
</feature>
<evidence type="ECO:0000256" key="2">
    <source>
        <dbReference type="ARBA" id="ARBA00009466"/>
    </source>
</evidence>
<comment type="subcellular location">
    <subcellularLocation>
        <location evidence="1">Nucleus</location>
    </subcellularLocation>
</comment>
<dbReference type="PANTHER" id="PTHR11223:SF2">
    <property type="entry name" value="EXPORTIN-1"/>
    <property type="match status" value="1"/>
</dbReference>
<dbReference type="RefSeq" id="XP_068366539.1">
    <property type="nucleotide sequence ID" value="XM_068498931.1"/>
</dbReference>
<keyword evidence="4" id="KW-0653">Protein transport</keyword>
<dbReference type="Pfam" id="PF08389">
    <property type="entry name" value="Xpo1"/>
    <property type="match status" value="1"/>
</dbReference>
<dbReference type="InterPro" id="IPR016024">
    <property type="entry name" value="ARM-type_fold"/>
</dbReference>
<comment type="caution">
    <text evidence="8">The sequence shown here is derived from an EMBL/GenBank/DDBJ whole genome shotgun (WGS) entry which is preliminary data.</text>
</comment>
<dbReference type="InterPro" id="IPR001494">
    <property type="entry name" value="Importin-beta_N"/>
</dbReference>
<organism evidence="8 9">
    <name type="scientific">Tritrichomonas foetus</name>
    <dbReference type="NCBI Taxonomy" id="1144522"/>
    <lineage>
        <taxon>Eukaryota</taxon>
        <taxon>Metamonada</taxon>
        <taxon>Parabasalia</taxon>
        <taxon>Tritrichomonadida</taxon>
        <taxon>Tritrichomonadidae</taxon>
        <taxon>Tritrichomonas</taxon>
    </lineage>
</organism>
<dbReference type="InterPro" id="IPR011989">
    <property type="entry name" value="ARM-like"/>
</dbReference>
<protein>
    <recommendedName>
        <fullName evidence="7">Importin N-terminal domain-containing protein</fullName>
    </recommendedName>
</protein>
<proteinExistence type="inferred from homology"/>
<dbReference type="Proteomes" id="UP000179807">
    <property type="component" value="Unassembled WGS sequence"/>
</dbReference>
<dbReference type="GO" id="GO:0000056">
    <property type="term" value="P:ribosomal small subunit export from nucleus"/>
    <property type="evidence" value="ECO:0007669"/>
    <property type="project" value="TreeGrafter"/>
</dbReference>
<reference evidence="8" key="1">
    <citation type="submission" date="2016-10" db="EMBL/GenBank/DDBJ databases">
        <authorList>
            <person name="Benchimol M."/>
            <person name="Almeida L.G."/>
            <person name="Vasconcelos A.T."/>
            <person name="Perreira-Neves A."/>
            <person name="Rosa I.A."/>
            <person name="Tasca T."/>
            <person name="Bogo M.R."/>
            <person name="de Souza W."/>
        </authorList>
    </citation>
    <scope>NUCLEOTIDE SEQUENCE [LARGE SCALE GENOMIC DNA]</scope>
    <source>
        <strain evidence="8">K</strain>
    </source>
</reference>
<sequence>MFSKIGKKKKTIKRFYKIKEEKMELLEQEGTPVDIACLDQIISSFFTNPSQGDVHELLCKFQKRSDSWLLVQQIITGSQQLNTRFFALTTFVDGARSNWGILDESQRAFFKQFFFSLVIEWSTDVSTPEVLLNSANQALIEVLKNEWPAFWPNFMHDFLMGTKNDVNASINGLKLLSMLSIETHDYQDELLTTDRQSELSRALESDFNLIFSHLEAIFFQSTHVPLIKQTLLTLSNFLQWIDLQKVTSTTMCQHLVTNLFPNPEFRYPVLCCFDAIATHYAATADHNMCQIFELFVHNIRVTLGNETDINAVYNDLEYAQYITEKGMSIVKKLIQTIGDFLLLDQSSLLQGILTEGATFALLWLVQLTATCEIDTFKIAVEYWVELTRLFFLEQHKVQPPPNLIFQLQEIFVARMSEPPELFPLIQQDLDDAQGPDLFEPMRQTIVCLSHLSKQNMGQTIVTHLSNVQNKPGVLKACIAIGAISGTFDQNFEQSFLSHCLQILFQYLNGELEESDRMILSGCYLYICSLYPRFLAKNWEFLKQLTDKIAQLMLVRYPPLQEVTVKIFKILATRVPKPLVTLHPNQPKSVVTEFIENSHNLASVLPFDLVPILYQALALLCTNIPVPDRKQKLSMQLLVLPMQTWESTLNRLSPETIAEDQLALQVIFPLDIFSKMIKINEVLPLFYTQIEKILEHTLQLYKFFTTEINRVGIIPNLAKMKAVILNFYESFIQAYPNSPAIPTLVEMMVSDYLNSSPNHRFHQIIDCFSVLIDSVGPNCQQFVGPIITGVVSPTFDMISDSDDYPEIQLSHFKLLSFLMTKVFASVQSFNQEVFSMMLRCLLWGVARPKNDISTLAMNCVSDCVQKISSSDDAEFKRVFYDQFYLMIVFSLFDVMTDRAHKFIFVPLAQTLNHLFMQVSAHFIVLNGSESTENFLADSLTEKLHNDFPHMKQSDLLEFSRGLITEARNFGSFKEQLRTFLITIKKIMPSDRDFYRQERDDDLQSINGFFGPAEAEDDDDGISEF</sequence>
<dbReference type="Pfam" id="PF08767">
    <property type="entry name" value="CRM1_C"/>
    <property type="match status" value="1"/>
</dbReference>
<evidence type="ECO:0000313" key="8">
    <source>
        <dbReference type="EMBL" id="OHT13403.1"/>
    </source>
</evidence>
<dbReference type="AlphaFoldDB" id="A0A1J4KQ84"/>
<evidence type="ECO:0000256" key="6">
    <source>
        <dbReference type="SAM" id="MobiDB-lite"/>
    </source>
</evidence>
<name>A0A1J4KQ84_9EUKA</name>
<dbReference type="VEuPathDB" id="TrichDB:TRFO_16361"/>
<feature type="region of interest" description="Disordered" evidence="6">
    <location>
        <begin position="1004"/>
        <end position="1023"/>
    </location>
</feature>
<dbReference type="Gene3D" id="1.25.10.10">
    <property type="entry name" value="Leucine-rich Repeat Variant"/>
    <property type="match status" value="1"/>
</dbReference>
<dbReference type="GeneID" id="94833635"/>
<dbReference type="SUPFAM" id="SSF48371">
    <property type="entry name" value="ARM repeat"/>
    <property type="match status" value="1"/>
</dbReference>
<dbReference type="SMART" id="SM01102">
    <property type="entry name" value="CRM1_C"/>
    <property type="match status" value="1"/>
</dbReference>